<evidence type="ECO:0000313" key="4">
    <source>
        <dbReference type="Proteomes" id="UP000230340"/>
    </source>
</evidence>
<dbReference type="InterPro" id="IPR028098">
    <property type="entry name" value="Glyco_trans_4-like_N"/>
</dbReference>
<accession>A0A2H0XEH7</accession>
<reference evidence="4" key="1">
    <citation type="submission" date="2017-09" db="EMBL/GenBank/DDBJ databases">
        <title>Depth-based differentiation of microbial function through sediment-hosted aquifers and enrichment of novel symbionts in the deep terrestrial subsurface.</title>
        <authorList>
            <person name="Probst A.J."/>
            <person name="Ladd B."/>
            <person name="Jarett J.K."/>
            <person name="Geller-Mcgrath D.E."/>
            <person name="Sieber C.M.K."/>
            <person name="Emerson J.B."/>
            <person name="Anantharaman K."/>
            <person name="Thomas B.C."/>
            <person name="Malmstrom R."/>
            <person name="Stieglmeier M."/>
            <person name="Klingl A."/>
            <person name="Woyke T."/>
            <person name="Ryan C.M."/>
            <person name="Banfield J.F."/>
        </authorList>
    </citation>
    <scope>NUCLEOTIDE SEQUENCE [LARGE SCALE GENOMIC DNA]</scope>
</reference>
<dbReference type="Proteomes" id="UP000230340">
    <property type="component" value="Unassembled WGS sequence"/>
</dbReference>
<proteinExistence type="predicted"/>
<organism evidence="3 4">
    <name type="scientific">candidate division WWE3 bacterium CG08_land_8_20_14_0_20_40_13</name>
    <dbReference type="NCBI Taxonomy" id="1975084"/>
    <lineage>
        <taxon>Bacteria</taxon>
        <taxon>Katanobacteria</taxon>
    </lineage>
</organism>
<dbReference type="GO" id="GO:0016757">
    <property type="term" value="F:glycosyltransferase activity"/>
    <property type="evidence" value="ECO:0007669"/>
    <property type="project" value="InterPro"/>
</dbReference>
<dbReference type="InterPro" id="IPR050194">
    <property type="entry name" value="Glycosyltransferase_grp1"/>
</dbReference>
<evidence type="ECO:0000313" key="3">
    <source>
        <dbReference type="EMBL" id="PIS23261.1"/>
    </source>
</evidence>
<gene>
    <name evidence="3" type="ORF">COT49_01030</name>
</gene>
<dbReference type="EMBL" id="PEYT01000006">
    <property type="protein sequence ID" value="PIS23261.1"/>
    <property type="molecule type" value="Genomic_DNA"/>
</dbReference>
<sequence length="387" mass="43960">MKNKISVQIKPTYLEKTEAWLWEYLRNLQEFEPVVICEETKNLDIFPLNNIVILPKVEFPFKLVSFIARMFLPRNIAIEKSLTTVVKNSKTHLIHAHFGPNGVYALPVAKKLGIPLVTSFYGFDTSILSLAQKMRQYSLPWDQLYWIHAYRSLWKNGDIFTVTCQKMKEDLIRLGAPEEKIKILHLGINLEKYKMAQRKLTKSPTILIANRFVPKKGTEYALRAVAEVLKVFPNVKLKIIGDGPLKEELVNIVLKLGIFRSTEFLGILDYGSYMSQMSQADIFLSPSIKAVGDEEGGINTTVIEAMAVGACVFATEESGSELIYDGKTGFVVSQRDVNELFTKIVSYIESPDVWNAVATNARKHVEAEFDSIKQARKLEEIYKLCIQ</sequence>
<dbReference type="PANTHER" id="PTHR45947:SF14">
    <property type="entry name" value="SLL1723 PROTEIN"/>
    <property type="match status" value="1"/>
</dbReference>
<feature type="domain" description="Glycosyl transferase family 1" evidence="1">
    <location>
        <begin position="196"/>
        <end position="364"/>
    </location>
</feature>
<dbReference type="SUPFAM" id="SSF53756">
    <property type="entry name" value="UDP-Glycosyltransferase/glycogen phosphorylase"/>
    <property type="match status" value="1"/>
</dbReference>
<name>A0A2H0XEH7_UNCKA</name>
<dbReference type="Gene3D" id="3.40.50.2000">
    <property type="entry name" value="Glycogen Phosphorylase B"/>
    <property type="match status" value="2"/>
</dbReference>
<dbReference type="InterPro" id="IPR001296">
    <property type="entry name" value="Glyco_trans_1"/>
</dbReference>
<dbReference type="Pfam" id="PF13439">
    <property type="entry name" value="Glyco_transf_4"/>
    <property type="match status" value="1"/>
</dbReference>
<protein>
    <submittedName>
        <fullName evidence="3">Uncharacterized protein</fullName>
    </submittedName>
</protein>
<comment type="caution">
    <text evidence="3">The sequence shown here is derived from an EMBL/GenBank/DDBJ whole genome shotgun (WGS) entry which is preliminary data.</text>
</comment>
<dbReference type="PANTHER" id="PTHR45947">
    <property type="entry name" value="SULFOQUINOVOSYL TRANSFERASE SQD2"/>
    <property type="match status" value="1"/>
</dbReference>
<dbReference type="AlphaFoldDB" id="A0A2H0XEH7"/>
<dbReference type="Pfam" id="PF00534">
    <property type="entry name" value="Glycos_transf_1"/>
    <property type="match status" value="1"/>
</dbReference>
<evidence type="ECO:0000259" key="2">
    <source>
        <dbReference type="Pfam" id="PF13439"/>
    </source>
</evidence>
<feature type="domain" description="Glycosyltransferase subfamily 4-like N-terminal" evidence="2">
    <location>
        <begin position="31"/>
        <end position="192"/>
    </location>
</feature>
<evidence type="ECO:0000259" key="1">
    <source>
        <dbReference type="Pfam" id="PF00534"/>
    </source>
</evidence>